<dbReference type="InterPro" id="IPR005107">
    <property type="entry name" value="CO_DH_flav_C"/>
</dbReference>
<dbReference type="Pfam" id="PF01315">
    <property type="entry name" value="Ald_Xan_dh_C"/>
    <property type="match status" value="1"/>
</dbReference>
<evidence type="ECO:0000313" key="22">
    <source>
        <dbReference type="Proteomes" id="UP000291343"/>
    </source>
</evidence>
<dbReference type="SMART" id="SM01008">
    <property type="entry name" value="Ald_Xan_dh_C"/>
    <property type="match status" value="1"/>
</dbReference>
<comment type="caution">
    <text evidence="21">The sequence shown here is derived from an EMBL/GenBank/DDBJ whole genome shotgun (WGS) entry which is preliminary data.</text>
</comment>
<dbReference type="InterPro" id="IPR036318">
    <property type="entry name" value="FAD-bd_PCMH-like_sf"/>
</dbReference>
<dbReference type="SMART" id="SM01092">
    <property type="entry name" value="CO_deh_flav_C"/>
    <property type="match status" value="1"/>
</dbReference>
<dbReference type="OrthoDB" id="6594808at2759"/>
<keyword evidence="10" id="KW-0560">Oxidoreductase</keyword>
<dbReference type="Pfam" id="PF00941">
    <property type="entry name" value="FAD_binding_5"/>
    <property type="match status" value="1"/>
</dbReference>
<dbReference type="FunFam" id="3.30.465.10:FF:000013">
    <property type="entry name" value="Aldehyde oxidase"/>
    <property type="match status" value="1"/>
</dbReference>
<dbReference type="InParanoid" id="A0A482WHA4"/>
<dbReference type="InterPro" id="IPR036010">
    <property type="entry name" value="2Fe-2S_ferredoxin-like_sf"/>
</dbReference>
<evidence type="ECO:0000256" key="5">
    <source>
        <dbReference type="ARBA" id="ARBA00022505"/>
    </source>
</evidence>
<feature type="binding site" evidence="18">
    <location>
        <position position="73"/>
    </location>
    <ligand>
        <name>[2Fe-2S] cluster</name>
        <dbReference type="ChEBI" id="CHEBI:190135"/>
        <label>1</label>
    </ligand>
</feature>
<feature type="binding site" evidence="18">
    <location>
        <position position="65"/>
    </location>
    <ligand>
        <name>[2Fe-2S] cluster</name>
        <dbReference type="ChEBI" id="CHEBI:190135"/>
        <label>1</label>
    </ligand>
</feature>
<dbReference type="Proteomes" id="UP000291343">
    <property type="component" value="Unassembled WGS sequence"/>
</dbReference>
<dbReference type="InterPro" id="IPR006058">
    <property type="entry name" value="2Fe2S_fd_BS"/>
</dbReference>
<dbReference type="PANTHER" id="PTHR11908:SF132">
    <property type="entry name" value="ALDEHYDE OXIDASE 1-RELATED"/>
    <property type="match status" value="1"/>
</dbReference>
<evidence type="ECO:0008006" key="23">
    <source>
        <dbReference type="Google" id="ProtNLM"/>
    </source>
</evidence>
<dbReference type="SUPFAM" id="SSF54292">
    <property type="entry name" value="2Fe-2S ferredoxin-like"/>
    <property type="match status" value="1"/>
</dbReference>
<comment type="similarity">
    <text evidence="3">Belongs to the xanthine dehydrogenase family.</text>
</comment>
<keyword evidence="14" id="KW-0576">Peroxisome</keyword>
<dbReference type="Gene3D" id="3.30.465.10">
    <property type="match status" value="1"/>
</dbReference>
<dbReference type="InterPro" id="IPR036856">
    <property type="entry name" value="Ald_Oxase/Xan_DH_a/b_sf"/>
</dbReference>
<evidence type="ECO:0000256" key="17">
    <source>
        <dbReference type="PIRSR" id="PIRSR000127-2"/>
    </source>
</evidence>
<dbReference type="InterPro" id="IPR002346">
    <property type="entry name" value="Mopterin_DH_FAD-bd"/>
</dbReference>
<keyword evidence="9 17" id="KW-0274">FAD</keyword>
<evidence type="ECO:0000256" key="6">
    <source>
        <dbReference type="ARBA" id="ARBA00022630"/>
    </source>
</evidence>
<dbReference type="GO" id="GO:0016491">
    <property type="term" value="F:oxidoreductase activity"/>
    <property type="evidence" value="ECO:0007669"/>
    <property type="project" value="UniProtKB-KW"/>
</dbReference>
<comment type="cofactor">
    <cofactor evidence="15">
        <name>[2Fe-2S] cluster</name>
        <dbReference type="ChEBI" id="CHEBI:190135"/>
    </cofactor>
</comment>
<reference evidence="21 22" key="1">
    <citation type="journal article" date="2017" name="Gigascience">
        <title>Genome sequence of the small brown planthopper, Laodelphax striatellus.</title>
        <authorList>
            <person name="Zhu J."/>
            <person name="Jiang F."/>
            <person name="Wang X."/>
            <person name="Yang P."/>
            <person name="Bao Y."/>
            <person name="Zhao W."/>
            <person name="Wang W."/>
            <person name="Lu H."/>
            <person name="Wang Q."/>
            <person name="Cui N."/>
            <person name="Li J."/>
            <person name="Chen X."/>
            <person name="Luo L."/>
            <person name="Yu J."/>
            <person name="Kang L."/>
            <person name="Cui F."/>
        </authorList>
    </citation>
    <scope>NUCLEOTIDE SEQUENCE [LARGE SCALE GENOMIC DNA]</scope>
    <source>
        <strain evidence="21">Lst14</strain>
    </source>
</reference>
<dbReference type="GO" id="GO:0051537">
    <property type="term" value="F:2 iron, 2 sulfur cluster binding"/>
    <property type="evidence" value="ECO:0007669"/>
    <property type="project" value="UniProtKB-KW"/>
</dbReference>
<dbReference type="InterPro" id="IPR046867">
    <property type="entry name" value="AldOxase/xan_DH_MoCoBD2"/>
</dbReference>
<dbReference type="InterPro" id="IPR000674">
    <property type="entry name" value="Ald_Oxase/Xan_DH_a/b"/>
</dbReference>
<dbReference type="Gene3D" id="3.10.20.30">
    <property type="match status" value="1"/>
</dbReference>
<dbReference type="Pfam" id="PF00111">
    <property type="entry name" value="Fer2"/>
    <property type="match status" value="1"/>
</dbReference>
<evidence type="ECO:0000256" key="18">
    <source>
        <dbReference type="PIRSR" id="PIRSR000127-3"/>
    </source>
</evidence>
<dbReference type="InterPro" id="IPR012675">
    <property type="entry name" value="Beta-grasp_dom_sf"/>
</dbReference>
<dbReference type="PIRSF" id="PIRSF000127">
    <property type="entry name" value="Xanthine_DH"/>
    <property type="match status" value="1"/>
</dbReference>
<comment type="cofactor">
    <cofactor evidence="18">
        <name>[2Fe-2S] cluster</name>
        <dbReference type="ChEBI" id="CHEBI:190135"/>
    </cofactor>
    <text evidence="18">Binds 2 [2Fe-2S] clusters.</text>
</comment>
<feature type="domain" description="FAD-binding PCMH-type" evidence="20">
    <location>
        <begin position="238"/>
        <end position="423"/>
    </location>
</feature>
<keyword evidence="7 18" id="KW-0001">2Fe-2S</keyword>
<feature type="binding site" evidence="17">
    <location>
        <position position="432"/>
    </location>
    <ligand>
        <name>FAD</name>
        <dbReference type="ChEBI" id="CHEBI:57692"/>
    </ligand>
</feature>
<feature type="binding site" evidence="18">
    <location>
        <position position="95"/>
    </location>
    <ligand>
        <name>[2Fe-2S] cluster</name>
        <dbReference type="ChEBI" id="CHEBI:190135"/>
        <label>1</label>
    </ligand>
</feature>
<evidence type="ECO:0000256" key="4">
    <source>
        <dbReference type="ARBA" id="ARBA00011738"/>
    </source>
</evidence>
<name>A0A482WHA4_LAOST</name>
<feature type="binding site" evidence="18">
    <location>
        <position position="70"/>
    </location>
    <ligand>
        <name>[2Fe-2S] cluster</name>
        <dbReference type="ChEBI" id="CHEBI:190135"/>
        <label>1</label>
    </ligand>
</feature>
<evidence type="ECO:0000259" key="19">
    <source>
        <dbReference type="PROSITE" id="PS51085"/>
    </source>
</evidence>
<dbReference type="GO" id="GO:0071949">
    <property type="term" value="F:FAD binding"/>
    <property type="evidence" value="ECO:0007669"/>
    <property type="project" value="InterPro"/>
</dbReference>
<dbReference type="SUPFAM" id="SSF55447">
    <property type="entry name" value="CO dehydrogenase flavoprotein C-terminal domain-like"/>
    <property type="match status" value="1"/>
</dbReference>
<evidence type="ECO:0000256" key="13">
    <source>
        <dbReference type="ARBA" id="ARBA00023027"/>
    </source>
</evidence>
<feature type="active site" description="Proton acceptor" evidence="16">
    <location>
        <position position="1233"/>
    </location>
</feature>
<comment type="cofactor">
    <cofactor evidence="18">
        <name>Mo-molybdopterin</name>
        <dbReference type="ChEBI" id="CHEBI:71302"/>
    </cofactor>
    <text evidence="18">Binds 1 Mo-molybdopterin (Mo-MPT) cofactor per subunit.</text>
</comment>
<evidence type="ECO:0000256" key="11">
    <source>
        <dbReference type="ARBA" id="ARBA00023004"/>
    </source>
</evidence>
<feature type="binding site" evidence="18">
    <location>
        <position position="138"/>
    </location>
    <ligand>
        <name>[2Fe-2S] cluster</name>
        <dbReference type="ChEBI" id="CHEBI:190135"/>
        <label>2</label>
    </ligand>
</feature>
<evidence type="ECO:0000256" key="10">
    <source>
        <dbReference type="ARBA" id="ARBA00023002"/>
    </source>
</evidence>
<evidence type="ECO:0000256" key="15">
    <source>
        <dbReference type="ARBA" id="ARBA00034078"/>
    </source>
</evidence>
<keyword evidence="11 18" id="KW-0408">Iron</keyword>
<accession>A0A482WHA4</accession>
<dbReference type="FunFam" id="3.30.365.10:FF:000008">
    <property type="entry name" value="Aldehyde oxidase1"/>
    <property type="match status" value="1"/>
</dbReference>
<dbReference type="Gene3D" id="3.30.365.10">
    <property type="entry name" value="Aldehyde oxidase/xanthine dehydrogenase, molybdopterin binding domain"/>
    <property type="match status" value="4"/>
</dbReference>
<feature type="binding site" evidence="18">
    <location>
        <position position="907"/>
    </location>
    <ligand>
        <name>Mo-molybdopterin</name>
        <dbReference type="ChEBI" id="CHEBI:71302"/>
    </ligand>
    <ligandPart>
        <name>Mo</name>
        <dbReference type="ChEBI" id="CHEBI:28685"/>
    </ligandPart>
</feature>
<evidence type="ECO:0000256" key="16">
    <source>
        <dbReference type="PIRSR" id="PIRSR000127-1"/>
    </source>
</evidence>
<comment type="cofactor">
    <cofactor evidence="1 17">
        <name>FAD</name>
        <dbReference type="ChEBI" id="CHEBI:57692"/>
    </cofactor>
</comment>
<dbReference type="GO" id="GO:0005506">
    <property type="term" value="F:iron ion binding"/>
    <property type="evidence" value="ECO:0007669"/>
    <property type="project" value="InterPro"/>
</dbReference>
<dbReference type="SMR" id="A0A482WHA4"/>
<comment type="subcellular location">
    <subcellularLocation>
        <location evidence="2">Peroxisome</location>
    </subcellularLocation>
</comment>
<evidence type="ECO:0000256" key="1">
    <source>
        <dbReference type="ARBA" id="ARBA00001974"/>
    </source>
</evidence>
<dbReference type="SUPFAM" id="SSF54665">
    <property type="entry name" value="CO dehydrogenase molybdoprotein N-domain-like"/>
    <property type="match status" value="1"/>
</dbReference>
<dbReference type="Pfam" id="PF20256">
    <property type="entry name" value="MoCoBD_2"/>
    <property type="match status" value="1"/>
</dbReference>
<comment type="subunit">
    <text evidence="4">Homodimer.</text>
</comment>
<keyword evidence="12 18" id="KW-0411">Iron-sulfur</keyword>
<evidence type="ECO:0000256" key="14">
    <source>
        <dbReference type="ARBA" id="ARBA00023140"/>
    </source>
</evidence>
<dbReference type="InterPro" id="IPR016166">
    <property type="entry name" value="FAD-bd_PCMH"/>
</dbReference>
<dbReference type="PROSITE" id="PS51085">
    <property type="entry name" value="2FE2S_FER_2"/>
    <property type="match status" value="1"/>
</dbReference>
<dbReference type="FunCoup" id="A0A482WHA4">
    <property type="interactions" value="169"/>
</dbReference>
<keyword evidence="13" id="KW-0520">NAD</keyword>
<dbReference type="Pfam" id="PF01799">
    <property type="entry name" value="Fer2_2"/>
    <property type="match status" value="1"/>
</dbReference>
<dbReference type="FunFam" id="3.30.390.50:FF:000003">
    <property type="entry name" value="Aldehyde oxidase1"/>
    <property type="match status" value="1"/>
</dbReference>
<dbReference type="EMBL" id="QKKF02036668">
    <property type="protein sequence ID" value="RZF32561.1"/>
    <property type="molecule type" value="Genomic_DNA"/>
</dbReference>
<dbReference type="InterPro" id="IPR036884">
    <property type="entry name" value="2Fe-2S-bd_dom_sf"/>
</dbReference>
<feature type="binding site" evidence="18">
    <location>
        <position position="135"/>
    </location>
    <ligand>
        <name>[2Fe-2S] cluster</name>
        <dbReference type="ChEBI" id="CHEBI:190135"/>
        <label>2</label>
    </ligand>
</feature>
<evidence type="ECO:0000256" key="3">
    <source>
        <dbReference type="ARBA" id="ARBA00006849"/>
    </source>
</evidence>
<evidence type="ECO:0000256" key="12">
    <source>
        <dbReference type="ARBA" id="ARBA00023014"/>
    </source>
</evidence>
<dbReference type="InterPro" id="IPR008274">
    <property type="entry name" value="AldOxase/xan_DH_MoCoBD1"/>
</dbReference>
<dbReference type="SUPFAM" id="SSF47741">
    <property type="entry name" value="CO dehydrogenase ISP C-domain like"/>
    <property type="match status" value="1"/>
</dbReference>
<dbReference type="Gene3D" id="3.30.390.50">
    <property type="entry name" value="CO dehydrogenase flavoprotein, C-terminal domain"/>
    <property type="match status" value="1"/>
</dbReference>
<feature type="domain" description="2Fe-2S ferredoxin-type" evidence="19">
    <location>
        <begin position="26"/>
        <end position="113"/>
    </location>
</feature>
<evidence type="ECO:0000313" key="21">
    <source>
        <dbReference type="EMBL" id="RZF32561.1"/>
    </source>
</evidence>
<dbReference type="InterPro" id="IPR016208">
    <property type="entry name" value="Ald_Oxase/xanthine_DH-like"/>
</dbReference>
<dbReference type="GO" id="GO:0005777">
    <property type="term" value="C:peroxisome"/>
    <property type="evidence" value="ECO:0007669"/>
    <property type="project" value="UniProtKB-SubCell"/>
</dbReference>
<evidence type="ECO:0000256" key="8">
    <source>
        <dbReference type="ARBA" id="ARBA00022723"/>
    </source>
</evidence>
<dbReference type="PANTHER" id="PTHR11908">
    <property type="entry name" value="XANTHINE DEHYDROGENASE"/>
    <property type="match status" value="1"/>
</dbReference>
<sequence>MIPGGSWSRETGATSQASDIVQLAENEVIFNLNGKKFKASRFPPETMLITFIRDYAHLKGTKYMCEEGGCGACIVAATVPNPQTGKTTTLAVNSCLTPIYNCHGWAIETIEALGNSSKGYGKIQARLAQNNGAQCGYCSPGMVMNMNCLLQENKEVTMQEVENSFGGNICRCTGYRPIMETFKSFAKDASQDLVKKCVDIEELTVICPRTKEECFTSCGDVCDRAMSPSLNKSRIQLTTVDGKTWNRVNTVRQIFQILEMTVDESYMLVGGNTARGVYRPDKKNNIKHFIDIKGVWELTTCTFSDNSLSLGANSTLTNTMHFLKAVSKSHSNHFAYAEQMANHIDLIASVPIRNIGTLAGNLSIKYQHRNFPSDIFLLLETTGAQLIIEDSFGMEYTLTVEQFLYTDMNKKVIKRISLPALDSSVFHFRSYKITPRAQNAHAYVNAGFLLKLNKNDKLRVLDKPRIVFGGINPHQVHAEATETFLQGKRLLDPRVLKEALKILTSELKPNHVLPDASPEFRKGLAVSLFYKCVLSLLPDEVSSKVRSGGDNLIRPLSTASQTFNTDKTLWPLNQPVAKLEALASCSGEAQYVNDIPTLPGELHAAVVTAKRAVAGSFTLKTEKALKIDGVVACFTAKDIPGRNDCMSSTIMPILTGEEVLATGRILHAGQALCVMVAKTRQLAIEAAEEVEVEYHDVVQPVVDFVAIVKSQDQSRLQLIRKIERKSKGKTNFDMTLSLDTRNKALLHTTIAGASSVTKHTKFFTEIFSNSFLNTVLKIYQFHINVKVRRIGGAYGCKIFPNNKISALCALCAYLLQKPVRLSLDIQTNMQMVGKRLPCYIEYEAGVNVDGKIQYLDAKLYQDVGATSNGKVIIDGTLNFMEYPYNINTWTIGAYSVRTDTTPNTFCRGPGATEASASLEHIMEHIANVVRKDALAVRIQNFRPESQPLLPMIDEIKLSSNYQQSLAEVEAFNRSNRWKKQGISIIPLCYPLQYDGRFHCNVSIYAGDGTISISHGGVECGQGINTKVAQVCAHFLGVPLDFVKVKPTLSLISPNNSASGGSYTSESVSYAVKKCCEEFNKRLQPFKEKMPTANWKTIVQAANTADVDLNCSFMFKKKEYVSNYLCYGVTVLRVEVDILTGQHMILRVDLIQDAGRSMNPTLDVGQIEGAIVMGLGYHLCEELIFDKETGKLLTDRTWNYKTPGAKDIPANFNITLKGNSETPHGALRSKATGEPPLLMSFAVVTAIRCALKSARENCGKHEDWFDLKMPLTCENIWLLGSTSVEDMTL</sequence>
<dbReference type="InterPro" id="IPR036683">
    <property type="entry name" value="CO_DH_flav_C_dom_sf"/>
</dbReference>
<keyword evidence="8 18" id="KW-0479">Metal-binding</keyword>
<dbReference type="InterPro" id="IPR016169">
    <property type="entry name" value="FAD-bd_PCMH_sub2"/>
</dbReference>
<dbReference type="PROSITE" id="PS51387">
    <property type="entry name" value="FAD_PCMH"/>
    <property type="match status" value="1"/>
</dbReference>
<evidence type="ECO:0000256" key="9">
    <source>
        <dbReference type="ARBA" id="ARBA00022827"/>
    </source>
</evidence>
<dbReference type="InterPro" id="IPR001041">
    <property type="entry name" value="2Fe-2S_ferredoxin-type"/>
</dbReference>
<protein>
    <recommendedName>
        <fullName evidence="23">FAD-binding PCMH-type domain-containing protein</fullName>
    </recommendedName>
</protein>
<organism evidence="21 22">
    <name type="scientific">Laodelphax striatellus</name>
    <name type="common">Small brown planthopper</name>
    <name type="synonym">Delphax striatella</name>
    <dbReference type="NCBI Taxonomy" id="195883"/>
    <lineage>
        <taxon>Eukaryota</taxon>
        <taxon>Metazoa</taxon>
        <taxon>Ecdysozoa</taxon>
        <taxon>Arthropoda</taxon>
        <taxon>Hexapoda</taxon>
        <taxon>Insecta</taxon>
        <taxon>Pterygota</taxon>
        <taxon>Neoptera</taxon>
        <taxon>Paraneoptera</taxon>
        <taxon>Hemiptera</taxon>
        <taxon>Auchenorrhyncha</taxon>
        <taxon>Fulgoroidea</taxon>
        <taxon>Delphacidae</taxon>
        <taxon>Criomorphinae</taxon>
        <taxon>Laodelphax</taxon>
    </lineage>
</organism>
<gene>
    <name evidence="21" type="ORF">LSTR_LSTR006556</name>
</gene>
<dbReference type="STRING" id="195883.A0A482WHA4"/>
<feature type="binding site" evidence="18">
    <location>
        <position position="170"/>
    </location>
    <ligand>
        <name>[2Fe-2S] cluster</name>
        <dbReference type="ChEBI" id="CHEBI:190135"/>
        <label>2</label>
    </ligand>
</feature>
<dbReference type="Pfam" id="PF03450">
    <property type="entry name" value="CO_deh_flav_C"/>
    <property type="match status" value="1"/>
</dbReference>
<dbReference type="SUPFAM" id="SSF56003">
    <property type="entry name" value="Molybdenum cofactor-binding domain"/>
    <property type="match status" value="1"/>
</dbReference>
<keyword evidence="22" id="KW-1185">Reference proteome</keyword>
<dbReference type="Gene3D" id="1.10.150.120">
    <property type="entry name" value="[2Fe-2S]-binding domain"/>
    <property type="match status" value="1"/>
</dbReference>
<evidence type="ECO:0000256" key="2">
    <source>
        <dbReference type="ARBA" id="ARBA00004275"/>
    </source>
</evidence>
<dbReference type="SUPFAM" id="SSF56176">
    <property type="entry name" value="FAD-binding/transporter-associated domain-like"/>
    <property type="match status" value="1"/>
</dbReference>
<proteinExistence type="inferred from homology"/>
<keyword evidence="5 18" id="KW-0500">Molybdenum</keyword>
<evidence type="ECO:0000256" key="7">
    <source>
        <dbReference type="ARBA" id="ARBA00022714"/>
    </source>
</evidence>
<dbReference type="InterPro" id="IPR002888">
    <property type="entry name" value="2Fe-2S-bd"/>
</dbReference>
<feature type="binding site" evidence="18">
    <location>
        <position position="1060"/>
    </location>
    <ligand>
        <name>Mo-molybdopterin</name>
        <dbReference type="ChEBI" id="CHEBI:71302"/>
    </ligand>
    <ligandPart>
        <name>Mo</name>
        <dbReference type="ChEBI" id="CHEBI:28685"/>
    </ligandPart>
</feature>
<keyword evidence="6" id="KW-0285">Flavoprotein</keyword>
<feature type="binding site" evidence="18">
    <location>
        <position position="172"/>
    </location>
    <ligand>
        <name>[2Fe-2S] cluster</name>
        <dbReference type="ChEBI" id="CHEBI:190135"/>
        <label>2</label>
    </ligand>
</feature>
<evidence type="ECO:0000259" key="20">
    <source>
        <dbReference type="PROSITE" id="PS51387"/>
    </source>
</evidence>
<dbReference type="Pfam" id="PF02738">
    <property type="entry name" value="MoCoBD_1"/>
    <property type="match status" value="1"/>
</dbReference>
<dbReference type="PROSITE" id="PS00197">
    <property type="entry name" value="2FE2S_FER_1"/>
    <property type="match status" value="1"/>
</dbReference>
<dbReference type="InterPro" id="IPR037165">
    <property type="entry name" value="AldOxase/xan_DH_Mopterin-bd_sf"/>
</dbReference>
<dbReference type="FunFam" id="3.10.20.30:FF:000012">
    <property type="entry name" value="Xanthine dehydrogenase/oxidase"/>
    <property type="match status" value="1"/>
</dbReference>
<dbReference type="Gene3D" id="3.90.1170.50">
    <property type="entry name" value="Aldehyde oxidase/xanthine dehydrogenase, a/b hammerhead"/>
    <property type="match status" value="1"/>
</dbReference>